<evidence type="ECO:0000313" key="11">
    <source>
        <dbReference type="EMBL" id="VDD91478.1"/>
    </source>
</evidence>
<comment type="subcellular location">
    <subcellularLocation>
        <location evidence="1">Secreted</location>
    </subcellularLocation>
</comment>
<evidence type="ECO:0000256" key="6">
    <source>
        <dbReference type="ARBA" id="ARBA00022893"/>
    </source>
</evidence>
<keyword evidence="12" id="KW-1185">Reference proteome</keyword>
<evidence type="ECO:0000256" key="4">
    <source>
        <dbReference type="ARBA" id="ARBA00022525"/>
    </source>
</evidence>
<dbReference type="WBParaSite" id="EVEC_0000668101-mRNA-1">
    <property type="protein sequence ID" value="EVEC_0000668101-mRNA-1"/>
    <property type="gene ID" value="EVEC_0000668101"/>
</dbReference>
<dbReference type="EMBL" id="UXUI01008428">
    <property type="protein sequence ID" value="VDD91478.1"/>
    <property type="molecule type" value="Genomic_DNA"/>
</dbReference>
<feature type="chain" id="PRO_5043122731" description="Fatty-acid and retinol-binding protein 1" evidence="10">
    <location>
        <begin position="18"/>
        <end position="187"/>
    </location>
</feature>
<evidence type="ECO:0000256" key="10">
    <source>
        <dbReference type="SAM" id="SignalP"/>
    </source>
</evidence>
<keyword evidence="5 10" id="KW-0732">Signal</keyword>
<sequence>MKVLLSFFSIAVLAVFASENLMVIHLSELPPEVTEKLPKLLTDLMQSLTPEEKKQLQEMSTELWTATDEDAALGKIKKKNPALHSKVEAAFKELHEKIESLHPDAKAFLKESYASLRQLRLQMPDGPNTNKIAEEFKTLVKNHKALSNEAKKSLTDTFPRTEELLKNVASFSRPEEVTLIYDQCKIL</sequence>
<gene>
    <name evidence="11" type="ORF">EVEC_LOCUS6229</name>
</gene>
<protein>
    <recommendedName>
        <fullName evidence="3">Fatty-acid and retinol-binding protein 1</fullName>
    </recommendedName>
</protein>
<dbReference type="OrthoDB" id="5808308at2759"/>
<dbReference type="GO" id="GO:0005576">
    <property type="term" value="C:extracellular region"/>
    <property type="evidence" value="ECO:0007669"/>
    <property type="project" value="UniProtKB-SubCell"/>
</dbReference>
<evidence type="ECO:0000256" key="3">
    <source>
        <dbReference type="ARBA" id="ARBA00017453"/>
    </source>
</evidence>
<feature type="signal peptide" evidence="10">
    <location>
        <begin position="1"/>
        <end position="17"/>
    </location>
</feature>
<dbReference type="STRING" id="51028.A0A0N4V8H7"/>
<evidence type="ECO:0000256" key="7">
    <source>
        <dbReference type="ARBA" id="ARBA00023054"/>
    </source>
</evidence>
<keyword evidence="4" id="KW-0964">Secreted</keyword>
<dbReference type="PANTHER" id="PTHR31418">
    <property type="entry name" value="FATTY-ACID AND RETINOL-BINDING PROTEIN 1"/>
    <property type="match status" value="1"/>
</dbReference>
<dbReference type="Proteomes" id="UP000274131">
    <property type="component" value="Unassembled WGS sequence"/>
</dbReference>
<accession>A0A0N4V8H7</accession>
<evidence type="ECO:0000313" key="12">
    <source>
        <dbReference type="Proteomes" id="UP000274131"/>
    </source>
</evidence>
<keyword evidence="7" id="KW-0175">Coiled coil</keyword>
<proteinExistence type="inferred from homology"/>
<evidence type="ECO:0000256" key="9">
    <source>
        <dbReference type="ARBA" id="ARBA00023121"/>
    </source>
</evidence>
<dbReference type="Gene3D" id="1.20.120.1100">
    <property type="match status" value="1"/>
</dbReference>
<evidence type="ECO:0000256" key="5">
    <source>
        <dbReference type="ARBA" id="ARBA00022729"/>
    </source>
</evidence>
<dbReference type="Pfam" id="PF05823">
    <property type="entry name" value="Gp-FAR-1"/>
    <property type="match status" value="1"/>
</dbReference>
<dbReference type="AlphaFoldDB" id="A0A0N4V8H7"/>
<dbReference type="GO" id="GO:0019841">
    <property type="term" value="F:retinol binding"/>
    <property type="evidence" value="ECO:0007669"/>
    <property type="project" value="UniProtKB-KW"/>
</dbReference>
<dbReference type="InterPro" id="IPR008632">
    <property type="entry name" value="Gp-FAR-1"/>
</dbReference>
<comment type="similarity">
    <text evidence="2">Belongs to the fatty-acid and retinol-binding protein (FARBP) family.</text>
</comment>
<name>A0A0N4V8H7_ENTVE</name>
<reference evidence="13" key="1">
    <citation type="submission" date="2017-02" db="UniProtKB">
        <authorList>
            <consortium name="WormBaseParasite"/>
        </authorList>
    </citation>
    <scope>IDENTIFICATION</scope>
</reference>
<reference evidence="11 12" key="2">
    <citation type="submission" date="2018-10" db="EMBL/GenBank/DDBJ databases">
        <authorList>
            <consortium name="Pathogen Informatics"/>
        </authorList>
    </citation>
    <scope>NUCLEOTIDE SEQUENCE [LARGE SCALE GENOMIC DNA]</scope>
</reference>
<keyword evidence="6" id="KW-0845">Vitamin A</keyword>
<evidence type="ECO:0000256" key="8">
    <source>
        <dbReference type="ARBA" id="ARBA00023072"/>
    </source>
</evidence>
<dbReference type="PANTHER" id="PTHR31418:SF7">
    <property type="entry name" value="FATTY-ACID AND RETINOL-BINDING PROTEIN 1"/>
    <property type="match status" value="1"/>
</dbReference>
<evidence type="ECO:0000256" key="2">
    <source>
        <dbReference type="ARBA" id="ARBA00006648"/>
    </source>
</evidence>
<dbReference type="GO" id="GO:0016918">
    <property type="term" value="F:retinal binding"/>
    <property type="evidence" value="ECO:0007669"/>
    <property type="project" value="UniProtKB-KW"/>
</dbReference>
<keyword evidence="8" id="KW-0683">Retinol-binding</keyword>
<evidence type="ECO:0000256" key="1">
    <source>
        <dbReference type="ARBA" id="ARBA00004613"/>
    </source>
</evidence>
<evidence type="ECO:0000313" key="13">
    <source>
        <dbReference type="WBParaSite" id="EVEC_0000668101-mRNA-1"/>
    </source>
</evidence>
<keyword evidence="9" id="KW-0446">Lipid-binding</keyword>
<organism evidence="13">
    <name type="scientific">Enterobius vermicularis</name>
    <name type="common">Human pinworm</name>
    <dbReference type="NCBI Taxonomy" id="51028"/>
    <lineage>
        <taxon>Eukaryota</taxon>
        <taxon>Metazoa</taxon>
        <taxon>Ecdysozoa</taxon>
        <taxon>Nematoda</taxon>
        <taxon>Chromadorea</taxon>
        <taxon>Rhabditida</taxon>
        <taxon>Spirurina</taxon>
        <taxon>Oxyuridomorpha</taxon>
        <taxon>Oxyuroidea</taxon>
        <taxon>Oxyuridae</taxon>
        <taxon>Enterobius</taxon>
    </lineage>
</organism>